<reference evidence="4 5" key="1">
    <citation type="journal article" date="2006" name="Extremophiles">
        <title>Characterization of Exiguobacterium isolates from the Siberian permafrost. Description of Exiguobacterium sibiricum sp. nov.</title>
        <authorList>
            <person name="Rodrigues D.F."/>
            <person name="Goris J."/>
            <person name="Vishnivetskaya T."/>
            <person name="Gilichinsky D."/>
            <person name="Thomashow M.F."/>
            <person name="Tiedje J.M."/>
        </authorList>
    </citation>
    <scope>NUCLEOTIDE SEQUENCE [LARGE SCALE GENOMIC DNA]</scope>
    <source>
        <strain evidence="5">DSM 17290 / CIP 109462 / JCM 13490 / 255-15</strain>
    </source>
</reference>
<dbReference type="Proteomes" id="UP000001681">
    <property type="component" value="Chromosome"/>
</dbReference>
<protein>
    <submittedName>
        <fullName evidence="4">Transcriptional regulator, TetR family</fullName>
    </submittedName>
</protein>
<evidence type="ECO:0000313" key="4">
    <source>
        <dbReference type="EMBL" id="ACB59669.1"/>
    </source>
</evidence>
<dbReference type="InterPro" id="IPR050624">
    <property type="entry name" value="HTH-type_Tx_Regulator"/>
</dbReference>
<evidence type="ECO:0000313" key="5">
    <source>
        <dbReference type="Proteomes" id="UP000001681"/>
    </source>
</evidence>
<dbReference type="Gene3D" id="1.10.10.60">
    <property type="entry name" value="Homeodomain-like"/>
    <property type="match status" value="1"/>
</dbReference>
<keyword evidence="1 2" id="KW-0238">DNA-binding</keyword>
<dbReference type="Pfam" id="PF00440">
    <property type="entry name" value="TetR_N"/>
    <property type="match status" value="1"/>
</dbReference>
<dbReference type="SUPFAM" id="SSF48498">
    <property type="entry name" value="Tetracyclin repressor-like, C-terminal domain"/>
    <property type="match status" value="1"/>
</dbReference>
<dbReference type="GO" id="GO:0003677">
    <property type="term" value="F:DNA binding"/>
    <property type="evidence" value="ECO:0007669"/>
    <property type="project" value="UniProtKB-UniRule"/>
</dbReference>
<organism evidence="4 5">
    <name type="scientific">Exiguobacterium sibiricum (strain DSM 17290 / CCUG 55495 / CIP 109462 / JCM 13490 / 255-15)</name>
    <dbReference type="NCBI Taxonomy" id="262543"/>
    <lineage>
        <taxon>Bacteria</taxon>
        <taxon>Bacillati</taxon>
        <taxon>Bacillota</taxon>
        <taxon>Bacilli</taxon>
        <taxon>Bacillales</taxon>
        <taxon>Bacillales Family XII. Incertae Sedis</taxon>
        <taxon>Exiguobacterium</taxon>
    </lineage>
</organism>
<dbReference type="AlphaFoldDB" id="B1YHD7"/>
<dbReference type="EMBL" id="CP001022">
    <property type="protein sequence ID" value="ACB59669.1"/>
    <property type="molecule type" value="Genomic_DNA"/>
</dbReference>
<evidence type="ECO:0000256" key="2">
    <source>
        <dbReference type="PROSITE-ProRule" id="PRU00335"/>
    </source>
</evidence>
<feature type="DNA-binding region" description="H-T-H motif" evidence="2">
    <location>
        <begin position="41"/>
        <end position="60"/>
    </location>
</feature>
<reference evidence="5" key="3">
    <citation type="submission" date="2008-04" db="EMBL/GenBank/DDBJ databases">
        <title>Complete sequence of chromosome of Exiguobacterium sibiricum 255-15.</title>
        <authorList>
            <consortium name="US DOE Joint Genome Institute"/>
            <person name="Copeland A."/>
            <person name="Lucas S."/>
            <person name="Lapidus A."/>
            <person name="Glavina del Rio T."/>
            <person name="Dalin E."/>
            <person name="Tice H."/>
            <person name="Bruce D."/>
            <person name="Goodwin L."/>
            <person name="Pitluck S."/>
            <person name="Kiss H."/>
            <person name="Chertkov O."/>
            <person name="Monk C."/>
            <person name="Brettin T."/>
            <person name="Detter J.C."/>
            <person name="Han C."/>
            <person name="Kuske C.R."/>
            <person name="Schmutz J."/>
            <person name="Larimer F."/>
            <person name="Land M."/>
            <person name="Hauser L."/>
            <person name="Kyrpides N."/>
            <person name="Mikhailova N."/>
            <person name="Vishnivetskaya T."/>
            <person name="Rodrigues D.F."/>
            <person name="Gilichinsky D."/>
            <person name="Tiedje J."/>
            <person name="Richardson P."/>
        </authorList>
    </citation>
    <scope>NUCLEOTIDE SEQUENCE [LARGE SCALE GENOMIC DNA]</scope>
    <source>
        <strain evidence="5">DSM 17290 / CIP 109462 / JCM 13490 / 255-15</strain>
    </source>
</reference>
<dbReference type="PANTHER" id="PTHR43479">
    <property type="entry name" value="ACREF/ENVCD OPERON REPRESSOR-RELATED"/>
    <property type="match status" value="1"/>
</dbReference>
<dbReference type="InterPro" id="IPR001647">
    <property type="entry name" value="HTH_TetR"/>
</dbReference>
<dbReference type="STRING" id="262543.Exig_0183"/>
<accession>B1YHD7</accession>
<keyword evidence="5" id="KW-1185">Reference proteome</keyword>
<sequence length="209" mass="24322">MTMKSDKFKVDKRHLRTVRTREKLLVAARHVFLENDFQTTTISQIIKRAGVGYGTAYVHFEGKDELLIVLMEDVMDRFHQVAEQPFEPGTAEEAQKQIEQQAMAFLQLAEQEREMLRVVEQAIGISYVIRTKWKQIRERFIERISCDIRYAQRTGLARPDLNPALVARGWFFANEMYLFEVVREETTASIEEIAKTLTAVYTTGLYEHG</sequence>
<dbReference type="SUPFAM" id="SSF46689">
    <property type="entry name" value="Homeodomain-like"/>
    <property type="match status" value="1"/>
</dbReference>
<dbReference type="PRINTS" id="PR00455">
    <property type="entry name" value="HTHTETR"/>
</dbReference>
<dbReference type="InterPro" id="IPR036271">
    <property type="entry name" value="Tet_transcr_reg_TetR-rel_C_sf"/>
</dbReference>
<proteinExistence type="predicted"/>
<dbReference type="PANTHER" id="PTHR43479:SF7">
    <property type="entry name" value="TETR-FAMILY TRANSCRIPTIONAL REGULATOR"/>
    <property type="match status" value="1"/>
</dbReference>
<dbReference type="KEGG" id="esi:Exig_0183"/>
<gene>
    <name evidence="4" type="ordered locus">Exig_0183</name>
</gene>
<dbReference type="PROSITE" id="PS50977">
    <property type="entry name" value="HTH_TETR_2"/>
    <property type="match status" value="1"/>
</dbReference>
<name>B1YHD7_EXIS2</name>
<dbReference type="InterPro" id="IPR009057">
    <property type="entry name" value="Homeodomain-like_sf"/>
</dbReference>
<evidence type="ECO:0000256" key="1">
    <source>
        <dbReference type="ARBA" id="ARBA00023125"/>
    </source>
</evidence>
<dbReference type="HOGENOM" id="CLU_069356_12_2_9"/>
<feature type="domain" description="HTH tetR-type" evidence="3">
    <location>
        <begin position="18"/>
        <end position="78"/>
    </location>
</feature>
<evidence type="ECO:0000259" key="3">
    <source>
        <dbReference type="PROSITE" id="PS50977"/>
    </source>
</evidence>
<reference evidence="4 5" key="2">
    <citation type="journal article" date="2008" name="BMC Genomics">
        <title>Architecture of thermal adaptation in an Exiguobacterium sibiricum strain isolated from 3 million year old permafrost: a genome and transcriptome approach.</title>
        <authorList>
            <person name="Rodrigues D.F."/>
            <person name="Ivanova N."/>
            <person name="He Z."/>
            <person name="Huebner M."/>
            <person name="Zhou J."/>
            <person name="Tiedje J.M."/>
        </authorList>
    </citation>
    <scope>NUCLEOTIDE SEQUENCE [LARGE SCALE GENOMIC DNA]</scope>
    <source>
        <strain evidence="5">DSM 17290 / CIP 109462 / JCM 13490 / 255-15</strain>
    </source>
</reference>
<dbReference type="Gene3D" id="1.10.357.10">
    <property type="entry name" value="Tetracycline Repressor, domain 2"/>
    <property type="match status" value="1"/>
</dbReference>
<dbReference type="eggNOG" id="COG1309">
    <property type="taxonomic scope" value="Bacteria"/>
</dbReference>